<dbReference type="Proteomes" id="UP000663844">
    <property type="component" value="Unassembled WGS sequence"/>
</dbReference>
<protein>
    <submittedName>
        <fullName evidence="1">Uncharacterized protein</fullName>
    </submittedName>
</protein>
<comment type="caution">
    <text evidence="1">The sequence shown here is derived from an EMBL/GenBank/DDBJ whole genome shotgun (WGS) entry which is preliminary data.</text>
</comment>
<organism evidence="1 2">
    <name type="scientific">Adineta steineri</name>
    <dbReference type="NCBI Taxonomy" id="433720"/>
    <lineage>
        <taxon>Eukaryota</taxon>
        <taxon>Metazoa</taxon>
        <taxon>Spiralia</taxon>
        <taxon>Gnathifera</taxon>
        <taxon>Rotifera</taxon>
        <taxon>Eurotatoria</taxon>
        <taxon>Bdelloidea</taxon>
        <taxon>Adinetida</taxon>
        <taxon>Adinetidae</taxon>
        <taxon>Adineta</taxon>
    </lineage>
</organism>
<reference evidence="1" key="1">
    <citation type="submission" date="2021-02" db="EMBL/GenBank/DDBJ databases">
        <authorList>
            <person name="Nowell W R."/>
        </authorList>
    </citation>
    <scope>NUCLEOTIDE SEQUENCE</scope>
</reference>
<name>A0A820FSS0_9BILA</name>
<evidence type="ECO:0000313" key="2">
    <source>
        <dbReference type="Proteomes" id="UP000663844"/>
    </source>
</evidence>
<evidence type="ECO:0000313" key="1">
    <source>
        <dbReference type="EMBL" id="CAF4269265.1"/>
    </source>
</evidence>
<sequence>VNSLPDDVEPFQKRMSFSATEMPALATINNATTSNNTATLDKIKNFGSRFSSMVTRQAAPTFNKITTQAKQLPINETVSSLLKVIGDSSSMIRASAIKTIGDDERSSATQENSRKRILQDKFDERKKDLSSTQCQTKCLLLPSTDLSIIYIPNSDQNK</sequence>
<accession>A0A820FSS0</accession>
<dbReference type="EMBL" id="CAJOAZ010013596">
    <property type="protein sequence ID" value="CAF4269265.1"/>
    <property type="molecule type" value="Genomic_DNA"/>
</dbReference>
<dbReference type="AlphaFoldDB" id="A0A820FSS0"/>
<feature type="non-terminal residue" evidence="1">
    <location>
        <position position="1"/>
    </location>
</feature>
<gene>
    <name evidence="1" type="ORF">OXD698_LOCUS44417</name>
</gene>
<proteinExistence type="predicted"/>